<keyword evidence="5" id="KW-0256">Endoplasmic reticulum</keyword>
<dbReference type="EMBL" id="BTFZ01000002">
    <property type="protein sequence ID" value="GMM34120.1"/>
    <property type="molecule type" value="Genomic_DNA"/>
</dbReference>
<accession>A0AAV5QGR2</accession>
<gene>
    <name evidence="9" type="ORF">DASC09_014450</name>
</gene>
<reference evidence="9 10" key="1">
    <citation type="journal article" date="2023" name="Elife">
        <title>Identification of key yeast species and microbe-microbe interactions impacting larval growth of Drosophila in the wild.</title>
        <authorList>
            <person name="Mure A."/>
            <person name="Sugiura Y."/>
            <person name="Maeda R."/>
            <person name="Honda K."/>
            <person name="Sakurai N."/>
            <person name="Takahashi Y."/>
            <person name="Watada M."/>
            <person name="Katoh T."/>
            <person name="Gotoh A."/>
            <person name="Gotoh Y."/>
            <person name="Taniguchi I."/>
            <person name="Nakamura K."/>
            <person name="Hayashi T."/>
            <person name="Katayama T."/>
            <person name="Uemura T."/>
            <person name="Hattori Y."/>
        </authorList>
    </citation>
    <scope>NUCLEOTIDE SEQUENCE [LARGE SCALE GENOMIC DNA]</scope>
    <source>
        <strain evidence="9 10">SC-9</strain>
    </source>
</reference>
<feature type="domain" description="Golgin subfamily A member 7/ERF4" evidence="8">
    <location>
        <begin position="154"/>
        <end position="310"/>
    </location>
</feature>
<comment type="caution">
    <text evidence="9">The sequence shown here is derived from an EMBL/GenBank/DDBJ whole genome shotgun (WGS) entry which is preliminary data.</text>
</comment>
<evidence type="ECO:0000256" key="2">
    <source>
        <dbReference type="ARBA" id="ARBA00007732"/>
    </source>
</evidence>
<comment type="similarity">
    <text evidence="2">Belongs to the ERF4 family.</text>
</comment>
<comment type="subcellular location">
    <subcellularLocation>
        <location evidence="1">Endoplasmic reticulum membrane</location>
        <topology evidence="1">Peripheral membrane protein</topology>
    </subcellularLocation>
</comment>
<evidence type="ECO:0000313" key="9">
    <source>
        <dbReference type="EMBL" id="GMM34120.1"/>
    </source>
</evidence>
<evidence type="ECO:0000256" key="5">
    <source>
        <dbReference type="ARBA" id="ARBA00022824"/>
    </source>
</evidence>
<keyword evidence="6" id="KW-0472">Membrane</keyword>
<evidence type="ECO:0000313" key="10">
    <source>
        <dbReference type="Proteomes" id="UP001360560"/>
    </source>
</evidence>
<dbReference type="PANTHER" id="PTHR13254:SF0">
    <property type="entry name" value="GOLGIN SUBFAMILY A MEMBER 7_ERF4 DOMAIN-CONTAINING PROTEIN"/>
    <property type="match status" value="1"/>
</dbReference>
<dbReference type="GO" id="GO:0005789">
    <property type="term" value="C:endoplasmic reticulum membrane"/>
    <property type="evidence" value="ECO:0007669"/>
    <property type="project" value="UniProtKB-SubCell"/>
</dbReference>
<name>A0AAV5QGR2_9ASCO</name>
<comment type="subunit">
    <text evidence="3">Interacts with ERF2.</text>
</comment>
<dbReference type="PANTHER" id="PTHR13254">
    <property type="entry name" value="GOLGI AUTOANTIGEN, GOLGIN SUBFAMILY A, 7"/>
    <property type="match status" value="1"/>
</dbReference>
<feature type="compositionally biased region" description="Polar residues" evidence="7">
    <location>
        <begin position="54"/>
        <end position="63"/>
    </location>
</feature>
<dbReference type="GeneID" id="90072099"/>
<dbReference type="RefSeq" id="XP_064851120.1">
    <property type="nucleotide sequence ID" value="XM_064995048.1"/>
</dbReference>
<evidence type="ECO:0000256" key="7">
    <source>
        <dbReference type="SAM" id="MobiDB-lite"/>
    </source>
</evidence>
<evidence type="ECO:0000256" key="4">
    <source>
        <dbReference type="ARBA" id="ARBA00018463"/>
    </source>
</evidence>
<evidence type="ECO:0000259" key="8">
    <source>
        <dbReference type="Pfam" id="PF10256"/>
    </source>
</evidence>
<dbReference type="Pfam" id="PF10256">
    <property type="entry name" value="Erf4"/>
    <property type="match status" value="1"/>
</dbReference>
<proteinExistence type="inferred from homology"/>
<dbReference type="InterPro" id="IPR019383">
    <property type="entry name" value="Golgin_A_7/ERF4"/>
</dbReference>
<evidence type="ECO:0000256" key="1">
    <source>
        <dbReference type="ARBA" id="ARBA00004406"/>
    </source>
</evidence>
<dbReference type="Proteomes" id="UP001360560">
    <property type="component" value="Unassembled WGS sequence"/>
</dbReference>
<evidence type="ECO:0000256" key="6">
    <source>
        <dbReference type="ARBA" id="ARBA00023136"/>
    </source>
</evidence>
<dbReference type="GO" id="GO:0006612">
    <property type="term" value="P:protein targeting to membrane"/>
    <property type="evidence" value="ECO:0007669"/>
    <property type="project" value="TreeGrafter"/>
</dbReference>
<feature type="region of interest" description="Disordered" evidence="7">
    <location>
        <begin position="1"/>
        <end position="97"/>
    </location>
</feature>
<evidence type="ECO:0000256" key="3">
    <source>
        <dbReference type="ARBA" id="ARBA00011396"/>
    </source>
</evidence>
<sequence>MNDLSPVEKNQQPSQALHEDRGSSEFITFHKPGQVSKETIGYGNGSNVTEEKNNNTSPFSGSTIFGEPKNLNMNEMGDNLELPTGTGNNHYDPSSSPSSLEDELLFFNYHEYSVQKYECLETGVYAQHSHPLTITHFPNPYVEFQSKQYRSTRIVRIPRIFNKVIANTYPQFSTTIPGFEPAALIDPKHSTDQLTNVNSFIPKGIYQGQLFGYSSVSPLSQYLTVEEFKEIVERVNEFMKNAFDPLTVLNIINNILNFMTIWTWERIIRSPSKACLDRLEAFIEDLNNNQLKTKDIRIISPRRSGYICLDFEIPKPVIP</sequence>
<keyword evidence="10" id="KW-1185">Reference proteome</keyword>
<protein>
    <recommendedName>
        <fullName evidence="4">Ras modification protein ERF4</fullName>
    </recommendedName>
</protein>
<dbReference type="InterPro" id="IPR051371">
    <property type="entry name" value="Ras_palmitoyltransferase"/>
</dbReference>
<dbReference type="AlphaFoldDB" id="A0AAV5QGR2"/>
<dbReference type="GO" id="GO:0031211">
    <property type="term" value="C:endoplasmic reticulum palmitoyltransferase complex"/>
    <property type="evidence" value="ECO:0007669"/>
    <property type="project" value="TreeGrafter"/>
</dbReference>
<organism evidence="9 10">
    <name type="scientific">Saccharomycopsis crataegensis</name>
    <dbReference type="NCBI Taxonomy" id="43959"/>
    <lineage>
        <taxon>Eukaryota</taxon>
        <taxon>Fungi</taxon>
        <taxon>Dikarya</taxon>
        <taxon>Ascomycota</taxon>
        <taxon>Saccharomycotina</taxon>
        <taxon>Saccharomycetes</taxon>
        <taxon>Saccharomycopsidaceae</taxon>
        <taxon>Saccharomycopsis</taxon>
    </lineage>
</organism>